<keyword evidence="2 8" id="KW-0808">Transferase</keyword>
<keyword evidence="5 8" id="KW-0067">ATP-binding</keyword>
<evidence type="ECO:0000256" key="5">
    <source>
        <dbReference type="ARBA" id="ARBA00022840"/>
    </source>
</evidence>
<dbReference type="GO" id="GO:0005524">
    <property type="term" value="F:ATP binding"/>
    <property type="evidence" value="ECO:0007669"/>
    <property type="project" value="UniProtKB-UniRule"/>
</dbReference>
<accession>K2PS01</accession>
<dbReference type="PATRIC" id="fig|555500.3.peg.1554"/>
<dbReference type="RefSeq" id="WP_008991357.1">
    <property type="nucleotide sequence ID" value="NZ_AMSG01000008.1"/>
</dbReference>
<dbReference type="EMBL" id="AMSG01000008">
    <property type="protein sequence ID" value="EKF55295.1"/>
    <property type="molecule type" value="Genomic_DNA"/>
</dbReference>
<feature type="binding site" evidence="8">
    <location>
        <begin position="10"/>
        <end position="18"/>
    </location>
    <ligand>
        <name>ATP</name>
        <dbReference type="ChEBI" id="CHEBI:30616"/>
    </ligand>
</feature>
<dbReference type="NCBIfam" id="TIGR00017">
    <property type="entry name" value="cmk"/>
    <property type="match status" value="1"/>
</dbReference>
<evidence type="ECO:0000256" key="8">
    <source>
        <dbReference type="HAMAP-Rule" id="MF_00238"/>
    </source>
</evidence>
<dbReference type="GO" id="GO:0036430">
    <property type="term" value="F:CMP kinase activity"/>
    <property type="evidence" value="ECO:0007669"/>
    <property type="project" value="RHEA"/>
</dbReference>
<evidence type="ECO:0000256" key="4">
    <source>
        <dbReference type="ARBA" id="ARBA00022777"/>
    </source>
</evidence>
<evidence type="ECO:0000256" key="7">
    <source>
        <dbReference type="ARBA" id="ARBA00048478"/>
    </source>
</evidence>
<dbReference type="GO" id="GO:0005737">
    <property type="term" value="C:cytoplasm"/>
    <property type="evidence" value="ECO:0007669"/>
    <property type="project" value="UniProtKB-SubCell"/>
</dbReference>
<reference evidence="10 11" key="1">
    <citation type="journal article" date="2012" name="J. Bacteriol.">
        <title>Genome Sequence of Galbibacter marinum Type Strain ck-I2-15.</title>
        <authorList>
            <person name="Lai Q."/>
            <person name="Li C."/>
            <person name="Shao Z."/>
        </authorList>
    </citation>
    <scope>NUCLEOTIDE SEQUENCE [LARGE SCALE GENOMIC DNA]</scope>
    <source>
        <strain evidence="11">ck-I2-15</strain>
    </source>
</reference>
<organism evidence="10 11">
    <name type="scientific">Galbibacter marinus</name>
    <dbReference type="NCBI Taxonomy" id="555500"/>
    <lineage>
        <taxon>Bacteria</taxon>
        <taxon>Pseudomonadati</taxon>
        <taxon>Bacteroidota</taxon>
        <taxon>Flavobacteriia</taxon>
        <taxon>Flavobacteriales</taxon>
        <taxon>Flavobacteriaceae</taxon>
        <taxon>Galbibacter</taxon>
    </lineage>
</organism>
<dbReference type="GO" id="GO:0036431">
    <property type="term" value="F:dCMP kinase activity"/>
    <property type="evidence" value="ECO:0007669"/>
    <property type="project" value="InterPro"/>
</dbReference>
<dbReference type="InterPro" id="IPR003136">
    <property type="entry name" value="Cytidylate_kin"/>
</dbReference>
<dbReference type="SUPFAM" id="SSF52540">
    <property type="entry name" value="P-loop containing nucleoside triphosphate hydrolases"/>
    <property type="match status" value="1"/>
</dbReference>
<sequence length="231" mass="25969">MRKITIAIDGYSSTGKSTIAKKLAKSLGYVYVDTGAMYRAVSYYALINDMFRNQELQKDQLIQALDKIRLEFKLNSNTGLPEIYLNGDLVEKQIRTLEVSHVVSEVAAVSEVRHKLVEQQQAMGKNKAIVMDGRDVGTVIFPDAELKLFMTASADVRAHRRYLELTERGDQVTYQAVLENVQKRDLIDTTRSDSPLMKADGAIEIDSTNLSLEETFQRCLKLSNETLQSLG</sequence>
<evidence type="ECO:0000256" key="3">
    <source>
        <dbReference type="ARBA" id="ARBA00022741"/>
    </source>
</evidence>
<dbReference type="GO" id="GO:0006220">
    <property type="term" value="P:pyrimidine nucleotide metabolic process"/>
    <property type="evidence" value="ECO:0007669"/>
    <property type="project" value="UniProtKB-UniRule"/>
</dbReference>
<keyword evidence="8" id="KW-0963">Cytoplasm</keyword>
<evidence type="ECO:0000256" key="1">
    <source>
        <dbReference type="ARBA" id="ARBA00009427"/>
    </source>
</evidence>
<dbReference type="CDD" id="cd02020">
    <property type="entry name" value="CMPK"/>
    <property type="match status" value="1"/>
</dbReference>
<comment type="similarity">
    <text evidence="1 8">Belongs to the cytidylate kinase family. Type 1 subfamily.</text>
</comment>
<dbReference type="Gene3D" id="3.40.50.300">
    <property type="entry name" value="P-loop containing nucleotide triphosphate hydrolases"/>
    <property type="match status" value="1"/>
</dbReference>
<name>K2PS01_9FLAO</name>
<evidence type="ECO:0000313" key="10">
    <source>
        <dbReference type="EMBL" id="EKF55295.1"/>
    </source>
</evidence>
<protein>
    <recommendedName>
        <fullName evidence="8">Cytidylate kinase</fullName>
        <shortName evidence="8">CK</shortName>
        <ecNumber evidence="8">2.7.4.25</ecNumber>
    </recommendedName>
    <alternativeName>
        <fullName evidence="8">Cytidine monophosphate kinase</fullName>
        <shortName evidence="8">CMP kinase</shortName>
    </alternativeName>
</protein>
<keyword evidence="4 8" id="KW-0418">Kinase</keyword>
<dbReference type="EC" id="2.7.4.25" evidence="8"/>
<dbReference type="Pfam" id="PF02224">
    <property type="entry name" value="Cytidylate_kin"/>
    <property type="match status" value="1"/>
</dbReference>
<evidence type="ECO:0000256" key="2">
    <source>
        <dbReference type="ARBA" id="ARBA00022679"/>
    </source>
</evidence>
<evidence type="ECO:0000256" key="6">
    <source>
        <dbReference type="ARBA" id="ARBA00047615"/>
    </source>
</evidence>
<feature type="domain" description="Cytidylate kinase" evidence="9">
    <location>
        <begin position="6"/>
        <end position="222"/>
    </location>
</feature>
<dbReference type="InterPro" id="IPR011994">
    <property type="entry name" value="Cytidylate_kinase_dom"/>
</dbReference>
<evidence type="ECO:0000313" key="11">
    <source>
        <dbReference type="Proteomes" id="UP000007364"/>
    </source>
</evidence>
<dbReference type="Proteomes" id="UP000007364">
    <property type="component" value="Unassembled WGS sequence"/>
</dbReference>
<keyword evidence="11" id="KW-1185">Reference proteome</keyword>
<evidence type="ECO:0000259" key="9">
    <source>
        <dbReference type="Pfam" id="PF02224"/>
    </source>
</evidence>
<dbReference type="AlphaFoldDB" id="K2PS01"/>
<dbReference type="eggNOG" id="COG0283">
    <property type="taxonomic scope" value="Bacteria"/>
</dbReference>
<comment type="catalytic activity">
    <reaction evidence="6 8">
        <text>dCMP + ATP = dCDP + ADP</text>
        <dbReference type="Rhea" id="RHEA:25094"/>
        <dbReference type="ChEBI" id="CHEBI:30616"/>
        <dbReference type="ChEBI" id="CHEBI:57566"/>
        <dbReference type="ChEBI" id="CHEBI:58593"/>
        <dbReference type="ChEBI" id="CHEBI:456216"/>
        <dbReference type="EC" id="2.7.4.25"/>
    </reaction>
</comment>
<comment type="catalytic activity">
    <reaction evidence="7 8">
        <text>CMP + ATP = CDP + ADP</text>
        <dbReference type="Rhea" id="RHEA:11600"/>
        <dbReference type="ChEBI" id="CHEBI:30616"/>
        <dbReference type="ChEBI" id="CHEBI:58069"/>
        <dbReference type="ChEBI" id="CHEBI:60377"/>
        <dbReference type="ChEBI" id="CHEBI:456216"/>
        <dbReference type="EC" id="2.7.4.25"/>
    </reaction>
</comment>
<keyword evidence="3 8" id="KW-0547">Nucleotide-binding</keyword>
<comment type="subcellular location">
    <subcellularLocation>
        <location evidence="8">Cytoplasm</location>
    </subcellularLocation>
</comment>
<dbReference type="STRING" id="555500.I215_07511"/>
<dbReference type="OrthoDB" id="9807434at2"/>
<dbReference type="HAMAP" id="MF_00238">
    <property type="entry name" value="Cytidyl_kinase_type1"/>
    <property type="match status" value="1"/>
</dbReference>
<dbReference type="InterPro" id="IPR027417">
    <property type="entry name" value="P-loop_NTPase"/>
</dbReference>
<gene>
    <name evidence="8 10" type="primary">cmk</name>
    <name evidence="10" type="ORF">I215_07511</name>
</gene>
<comment type="caution">
    <text evidence="10">The sequence shown here is derived from an EMBL/GenBank/DDBJ whole genome shotgun (WGS) entry which is preliminary data.</text>
</comment>
<proteinExistence type="inferred from homology"/>